<comment type="caution">
    <text evidence="3">The sequence shown here is derived from an EMBL/GenBank/DDBJ whole genome shotgun (WGS) entry which is preliminary data.</text>
</comment>
<organism evidence="3 4">
    <name type="scientific">Punica granatum</name>
    <name type="common">Pomegranate</name>
    <dbReference type="NCBI Taxonomy" id="22663"/>
    <lineage>
        <taxon>Eukaryota</taxon>
        <taxon>Viridiplantae</taxon>
        <taxon>Streptophyta</taxon>
        <taxon>Embryophyta</taxon>
        <taxon>Tracheophyta</taxon>
        <taxon>Spermatophyta</taxon>
        <taxon>Magnoliopsida</taxon>
        <taxon>eudicotyledons</taxon>
        <taxon>Gunneridae</taxon>
        <taxon>Pentapetalae</taxon>
        <taxon>rosids</taxon>
        <taxon>malvids</taxon>
        <taxon>Myrtales</taxon>
        <taxon>Lythraceae</taxon>
        <taxon>Punica</taxon>
    </lineage>
</organism>
<keyword evidence="4" id="KW-1185">Reference proteome</keyword>
<proteinExistence type="inferred from homology"/>
<protein>
    <recommendedName>
        <fullName evidence="5">CCR4-NOT transcription complex subunit 10</fullName>
    </recommendedName>
</protein>
<gene>
    <name evidence="3" type="ORF">CRG98_000075</name>
</gene>
<dbReference type="InterPro" id="IPR019734">
    <property type="entry name" value="TPR_rpt"/>
</dbReference>
<dbReference type="SUPFAM" id="SSF48452">
    <property type="entry name" value="TPR-like"/>
    <property type="match status" value="3"/>
</dbReference>
<dbReference type="InterPro" id="IPR011990">
    <property type="entry name" value="TPR-like_helical_dom_sf"/>
</dbReference>
<dbReference type="STRING" id="22663.A0A2I0LG11"/>
<sequence length="845" mass="92278">MDSRDSSATSNSVVNPSADGEGAPFSAVAKEAALLFQSRKYTECLELLHQLAQKKEHDPKVLHNIAITEFFWDGCSNPRRLIEVLSDVKRKSEVLARTSLEQVEATSNAGSRGTLGSKGNASAPEHQISVANNTSIFYVDEFDHSVAILNIAVIWFHLSEYSKALSILEPLYNKIQPIDETIALHICLLLLDVALACHDIAKSADVLNYLEKPLDNGTAIQQQSANLVVKSSSVPSNSAVADNSDLGTSAGLNTSDKSLARTLSDETLDYESMMSALDIGGHNLGSSQALSSSNNFSRSVFDKSLPSVDLKLKLQLYKVRFLLLSGNLKAAKREVKGAMNARGDSSIAILLKSQLEYARGNYRKAIKLLMALENRTEGAIGSMFFNNLGCIYHELAKFHTASIFFTKALTSSSSLRKEKPLRLSTLSQDKSLFISYNCGVQNLASGKPVLAARCLLKAQTAFYNKPLFWFRLAECCLMASEMGLLKNGGVSLESSELKLYVIGKGKWRRLAIKDESSRNGLSHSAEKTDWSISSNDGQPKLSLSLARLCLYNALHILSSCESGLHSSSSSPLDSSEVNDSSETRNVNHKILQGVEAKLSAMNLGLSQVTSNGDTKEQKAVVSQELISSSLSIYEETSRRKNKIVKEAVTANQAFVELELENPIGALSCARSLLQIPDCSRVYAFLGHMYAAEALCLLNRPSEASEHLSVYLAEGKNMRLPFTEEDFEQWRVVKNSECEETNNGGGPVSSIISRSEEPQILTFLKPEEARAALYVNLAAKSAMDGELQKALELVNQALVMSANSREALLTSVYIHLALGNSREALSKLKQLSRVRFLPFPVSSESS</sequence>
<reference evidence="3 4" key="1">
    <citation type="submission" date="2017-11" db="EMBL/GenBank/DDBJ databases">
        <title>De-novo sequencing of pomegranate (Punica granatum L.) genome.</title>
        <authorList>
            <person name="Akparov Z."/>
            <person name="Amiraslanov A."/>
            <person name="Hajiyeva S."/>
            <person name="Abbasov M."/>
            <person name="Kaur K."/>
            <person name="Hamwieh A."/>
            <person name="Solovyev V."/>
            <person name="Salamov A."/>
            <person name="Braich B."/>
            <person name="Kosarev P."/>
            <person name="Mahmoud A."/>
            <person name="Hajiyev E."/>
            <person name="Babayeva S."/>
            <person name="Izzatullayeva V."/>
            <person name="Mammadov A."/>
            <person name="Mammadov A."/>
            <person name="Sharifova S."/>
            <person name="Ojaghi J."/>
            <person name="Eynullazada K."/>
            <person name="Bayramov B."/>
            <person name="Abdulazimova A."/>
            <person name="Shahmuradov I."/>
        </authorList>
    </citation>
    <scope>NUCLEOTIDE SEQUENCE [LARGE SCALE GENOMIC DNA]</scope>
    <source>
        <strain evidence="4">cv. AG2017</strain>
        <tissue evidence="3">Leaf</tissue>
    </source>
</reference>
<evidence type="ECO:0000313" key="3">
    <source>
        <dbReference type="EMBL" id="PKI79600.1"/>
    </source>
</evidence>
<dbReference type="InterPro" id="IPR039740">
    <property type="entry name" value="CNOT10"/>
</dbReference>
<name>A0A2I0LG11_PUNGR</name>
<dbReference type="GO" id="GO:0006402">
    <property type="term" value="P:mRNA catabolic process"/>
    <property type="evidence" value="ECO:0007669"/>
    <property type="project" value="TreeGrafter"/>
</dbReference>
<dbReference type="Proteomes" id="UP000233551">
    <property type="component" value="Unassembled WGS sequence"/>
</dbReference>
<dbReference type="Gene3D" id="1.25.40.10">
    <property type="entry name" value="Tetratricopeptide repeat domain"/>
    <property type="match status" value="2"/>
</dbReference>
<evidence type="ECO:0000256" key="2">
    <source>
        <dbReference type="SAM" id="MobiDB-lite"/>
    </source>
</evidence>
<evidence type="ECO:0008006" key="5">
    <source>
        <dbReference type="Google" id="ProtNLM"/>
    </source>
</evidence>
<dbReference type="GO" id="GO:0030014">
    <property type="term" value="C:CCR4-NOT complex"/>
    <property type="evidence" value="ECO:0007669"/>
    <property type="project" value="InterPro"/>
</dbReference>
<dbReference type="SMART" id="SM00028">
    <property type="entry name" value="TPR"/>
    <property type="match status" value="2"/>
</dbReference>
<evidence type="ECO:0000256" key="1">
    <source>
        <dbReference type="ARBA" id="ARBA00010080"/>
    </source>
</evidence>
<dbReference type="GO" id="GO:0017148">
    <property type="term" value="P:negative regulation of translation"/>
    <property type="evidence" value="ECO:0007669"/>
    <property type="project" value="TreeGrafter"/>
</dbReference>
<dbReference type="PANTHER" id="PTHR12979">
    <property type="entry name" value="CCR4-NOT TRANSCRIPTION COMPLEX SUBUNIT 10"/>
    <property type="match status" value="1"/>
</dbReference>
<comment type="similarity">
    <text evidence="1">Belongs to the CNOT10 family.</text>
</comment>
<feature type="compositionally biased region" description="Polar residues" evidence="2">
    <location>
        <begin position="1"/>
        <end position="15"/>
    </location>
</feature>
<accession>A0A2I0LG11</accession>
<feature type="region of interest" description="Disordered" evidence="2">
    <location>
        <begin position="1"/>
        <end position="22"/>
    </location>
</feature>
<dbReference type="EMBL" id="PGOL01000001">
    <property type="protein sequence ID" value="PKI79600.1"/>
    <property type="molecule type" value="Genomic_DNA"/>
</dbReference>
<dbReference type="PANTHER" id="PTHR12979:SF5">
    <property type="entry name" value="CCR4-NOT TRANSCRIPTION COMPLEX SUBUNIT 10"/>
    <property type="match status" value="1"/>
</dbReference>
<dbReference type="AlphaFoldDB" id="A0A2I0LG11"/>
<evidence type="ECO:0000313" key="4">
    <source>
        <dbReference type="Proteomes" id="UP000233551"/>
    </source>
</evidence>